<reference evidence="4 5" key="1">
    <citation type="submission" date="2019-07" db="EMBL/GenBank/DDBJ databases">
        <title>Draft genome assembly of a fouling barnacle, Amphibalanus amphitrite (Darwin, 1854): The first reference genome for Thecostraca.</title>
        <authorList>
            <person name="Kim W."/>
        </authorList>
    </citation>
    <scope>NUCLEOTIDE SEQUENCE [LARGE SCALE GENOMIC DNA]</scope>
    <source>
        <strain evidence="4">SNU_AA5</strain>
        <tissue evidence="4">Soma without cirri and trophi</tissue>
    </source>
</reference>
<protein>
    <submittedName>
        <fullName evidence="4">Synaptosomal-associated protein 29</fullName>
    </submittedName>
</protein>
<comment type="similarity">
    <text evidence="1">Belongs to the SNAP-25 family.</text>
</comment>
<dbReference type="PANTHER" id="PTHR19305">
    <property type="entry name" value="SYNAPTOSOMAL ASSOCIATED PROTEIN"/>
    <property type="match status" value="1"/>
</dbReference>
<evidence type="ECO:0000256" key="1">
    <source>
        <dbReference type="ARBA" id="ARBA00009480"/>
    </source>
</evidence>
<dbReference type="AlphaFoldDB" id="A0A6A4V4M1"/>
<gene>
    <name evidence="4" type="primary">SNAP29</name>
    <name evidence="4" type="ORF">FJT64_010616</name>
</gene>
<evidence type="ECO:0000256" key="2">
    <source>
        <dbReference type="SAM" id="MobiDB-lite"/>
    </source>
</evidence>
<feature type="domain" description="T-SNARE coiled-coil homology" evidence="3">
    <location>
        <begin position="100"/>
        <end position="162"/>
    </location>
</feature>
<dbReference type="Proteomes" id="UP000440578">
    <property type="component" value="Unassembled WGS sequence"/>
</dbReference>
<keyword evidence="5" id="KW-1185">Reference proteome</keyword>
<sequence>MAPPSHRFFPNNTHLSHPQSVFSSLKSYFGSRSAAAADPARPSVPQSSSESHLQQTVRRTEAAAADRPAQPHPGLRVRGLDDTEPVGGAGAAAAAADPYARVDAQLDRNLEDMCSGLGRLRGLAEGLGQEISEQNQMLDRISTKTDRADVRIGSQNKEMLRIMKK</sequence>
<dbReference type="GO" id="GO:0005484">
    <property type="term" value="F:SNAP receptor activity"/>
    <property type="evidence" value="ECO:0007669"/>
    <property type="project" value="TreeGrafter"/>
</dbReference>
<feature type="region of interest" description="Disordered" evidence="2">
    <location>
        <begin position="1"/>
        <end position="20"/>
    </location>
</feature>
<feature type="compositionally biased region" description="Polar residues" evidence="2">
    <location>
        <begin position="44"/>
        <end position="57"/>
    </location>
</feature>
<dbReference type="PROSITE" id="PS50192">
    <property type="entry name" value="T_SNARE"/>
    <property type="match status" value="1"/>
</dbReference>
<feature type="compositionally biased region" description="Low complexity" evidence="2">
    <location>
        <begin position="32"/>
        <end position="43"/>
    </location>
</feature>
<dbReference type="GO" id="GO:0016082">
    <property type="term" value="P:synaptic vesicle priming"/>
    <property type="evidence" value="ECO:0007669"/>
    <property type="project" value="TreeGrafter"/>
</dbReference>
<dbReference type="InterPro" id="IPR000727">
    <property type="entry name" value="T_SNARE_dom"/>
</dbReference>
<comment type="caution">
    <text evidence="4">The sequence shown here is derived from an EMBL/GenBank/DDBJ whole genome shotgun (WGS) entry which is preliminary data.</text>
</comment>
<dbReference type="OrthoDB" id="18679at2759"/>
<feature type="region of interest" description="Disordered" evidence="2">
    <location>
        <begin position="32"/>
        <end position="97"/>
    </location>
</feature>
<name>A0A6A4V4M1_AMPAM</name>
<dbReference type="SMART" id="SM00397">
    <property type="entry name" value="t_SNARE"/>
    <property type="match status" value="1"/>
</dbReference>
<proteinExistence type="inferred from homology"/>
<dbReference type="EMBL" id="VIIS01001896">
    <property type="protein sequence ID" value="KAF0291237.1"/>
    <property type="molecule type" value="Genomic_DNA"/>
</dbReference>
<dbReference type="GO" id="GO:0031201">
    <property type="term" value="C:SNARE complex"/>
    <property type="evidence" value="ECO:0007669"/>
    <property type="project" value="TreeGrafter"/>
</dbReference>
<dbReference type="Gene3D" id="1.20.5.110">
    <property type="match status" value="1"/>
</dbReference>
<dbReference type="GO" id="GO:0005886">
    <property type="term" value="C:plasma membrane"/>
    <property type="evidence" value="ECO:0007669"/>
    <property type="project" value="TreeGrafter"/>
</dbReference>
<evidence type="ECO:0000313" key="5">
    <source>
        <dbReference type="Proteomes" id="UP000440578"/>
    </source>
</evidence>
<dbReference type="FunFam" id="1.20.5.110:FF:000079">
    <property type="entry name" value="synaptosomal-associated protein 29"/>
    <property type="match status" value="1"/>
</dbReference>
<dbReference type="SUPFAM" id="SSF58038">
    <property type="entry name" value="SNARE fusion complex"/>
    <property type="match status" value="1"/>
</dbReference>
<evidence type="ECO:0000313" key="4">
    <source>
        <dbReference type="EMBL" id="KAF0291237.1"/>
    </source>
</evidence>
<dbReference type="GO" id="GO:0031629">
    <property type="term" value="P:synaptic vesicle fusion to presynaptic active zone membrane"/>
    <property type="evidence" value="ECO:0007669"/>
    <property type="project" value="TreeGrafter"/>
</dbReference>
<organism evidence="4 5">
    <name type="scientific">Amphibalanus amphitrite</name>
    <name type="common">Striped barnacle</name>
    <name type="synonym">Balanus amphitrite</name>
    <dbReference type="NCBI Taxonomy" id="1232801"/>
    <lineage>
        <taxon>Eukaryota</taxon>
        <taxon>Metazoa</taxon>
        <taxon>Ecdysozoa</taxon>
        <taxon>Arthropoda</taxon>
        <taxon>Crustacea</taxon>
        <taxon>Multicrustacea</taxon>
        <taxon>Cirripedia</taxon>
        <taxon>Thoracica</taxon>
        <taxon>Thoracicalcarea</taxon>
        <taxon>Balanomorpha</taxon>
        <taxon>Balanoidea</taxon>
        <taxon>Balanidae</taxon>
        <taxon>Amphibalaninae</taxon>
        <taxon>Amphibalanus</taxon>
    </lineage>
</organism>
<dbReference type="CDD" id="cd15856">
    <property type="entry name" value="SNARE_SNAP29C"/>
    <property type="match status" value="1"/>
</dbReference>
<feature type="compositionally biased region" description="Polar residues" evidence="2">
    <location>
        <begin position="10"/>
        <end position="20"/>
    </location>
</feature>
<dbReference type="PANTHER" id="PTHR19305:SF9">
    <property type="entry name" value="SYNAPTOSOMAL-ASSOCIATED PROTEIN 29"/>
    <property type="match status" value="1"/>
</dbReference>
<dbReference type="GO" id="GO:0098793">
    <property type="term" value="C:presynapse"/>
    <property type="evidence" value="ECO:0007669"/>
    <property type="project" value="GOC"/>
</dbReference>
<dbReference type="GO" id="GO:0019905">
    <property type="term" value="F:syntaxin binding"/>
    <property type="evidence" value="ECO:0007669"/>
    <property type="project" value="TreeGrafter"/>
</dbReference>
<accession>A0A6A4V4M1</accession>
<evidence type="ECO:0000259" key="3">
    <source>
        <dbReference type="PROSITE" id="PS50192"/>
    </source>
</evidence>